<dbReference type="Proteomes" id="UP000812844">
    <property type="component" value="Unassembled WGS sequence"/>
</dbReference>
<keyword evidence="1" id="KW-0472">Membrane</keyword>
<protein>
    <recommendedName>
        <fullName evidence="4">ABC transporter permease</fullName>
    </recommendedName>
</protein>
<reference evidence="2 3" key="1">
    <citation type="submission" date="2021-05" db="EMBL/GenBank/DDBJ databases">
        <title>Phylogenetic classification of ten novel species belonging to the genus Bifidobacterium comprising B. colchicus sp. nov., B. abeli sp. nov., B. bicoloris sp. nov., B. guerezis sp. nov., B. rosaliae sp. nov., B. santillanensis sp. nov., B. argentati sp. nov., B. amazzoni sp. nov., B. pluviali sp. nov., and B. pinnaculum sp. nov.</title>
        <authorList>
            <person name="Lugli G.A."/>
            <person name="Ruiz Garcia L."/>
            <person name="Margolles A."/>
            <person name="Ventura M."/>
        </authorList>
    </citation>
    <scope>NUCLEOTIDE SEQUENCE [LARGE SCALE GENOMIC DNA]</scope>
    <source>
        <strain evidence="2 3">6T3</strain>
    </source>
</reference>
<feature type="transmembrane region" description="Helical" evidence="1">
    <location>
        <begin position="168"/>
        <end position="195"/>
    </location>
</feature>
<feature type="transmembrane region" description="Helical" evidence="1">
    <location>
        <begin position="242"/>
        <end position="262"/>
    </location>
</feature>
<evidence type="ECO:0008006" key="4">
    <source>
        <dbReference type="Google" id="ProtNLM"/>
    </source>
</evidence>
<keyword evidence="1" id="KW-0812">Transmembrane</keyword>
<dbReference type="RefSeq" id="WP_219081560.1">
    <property type="nucleotide sequence ID" value="NZ_JAHBBD010000011.1"/>
</dbReference>
<feature type="transmembrane region" description="Helical" evidence="1">
    <location>
        <begin position="12"/>
        <end position="32"/>
    </location>
</feature>
<feature type="transmembrane region" description="Helical" evidence="1">
    <location>
        <begin position="207"/>
        <end position="230"/>
    </location>
</feature>
<accession>A0ABS6W8W3</accession>
<evidence type="ECO:0000256" key="1">
    <source>
        <dbReference type="SAM" id="Phobius"/>
    </source>
</evidence>
<sequence>MALLRRQLVSCLTGPRWLVIIAITIGVLVVQYRTAFRPVWVLPDINPNFFNYMLLFNYFGQGSVLYLMLLPFLAALAGGSVYAGERLSGRLPMLLARQSRATVLRLCLGSGFVAGGLGGSLPLMTSLVIAVIREPHMEFVDGVQRSSEYYPLITSDSWVYGLYCRNQILLLVLTLLYVFVLSGLCADLAVCASFFTRRRYLEVPIPFIVSYLVWVVSDVPGHAGWSFITFLELRVANAPNCVAGAALTLPVLALVVGGVYAWEAHRDVS</sequence>
<name>A0ABS6W8W3_9BIFI</name>
<evidence type="ECO:0000313" key="3">
    <source>
        <dbReference type="Proteomes" id="UP000812844"/>
    </source>
</evidence>
<feature type="transmembrane region" description="Helical" evidence="1">
    <location>
        <begin position="63"/>
        <end position="83"/>
    </location>
</feature>
<dbReference type="EMBL" id="JAHBBD010000011">
    <property type="protein sequence ID" value="MBW3082931.1"/>
    <property type="molecule type" value="Genomic_DNA"/>
</dbReference>
<organism evidence="2 3">
    <name type="scientific">Bifidobacterium phasiani</name>
    <dbReference type="NCBI Taxonomy" id="2834431"/>
    <lineage>
        <taxon>Bacteria</taxon>
        <taxon>Bacillati</taxon>
        <taxon>Actinomycetota</taxon>
        <taxon>Actinomycetes</taxon>
        <taxon>Bifidobacteriales</taxon>
        <taxon>Bifidobacteriaceae</taxon>
        <taxon>Bifidobacterium</taxon>
    </lineage>
</organism>
<feature type="transmembrane region" description="Helical" evidence="1">
    <location>
        <begin position="103"/>
        <end position="132"/>
    </location>
</feature>
<proteinExistence type="predicted"/>
<gene>
    <name evidence="2" type="ORF">KIH73_06025</name>
</gene>
<keyword evidence="1" id="KW-1133">Transmembrane helix</keyword>
<keyword evidence="3" id="KW-1185">Reference proteome</keyword>
<evidence type="ECO:0000313" key="2">
    <source>
        <dbReference type="EMBL" id="MBW3082931.1"/>
    </source>
</evidence>
<comment type="caution">
    <text evidence="2">The sequence shown here is derived from an EMBL/GenBank/DDBJ whole genome shotgun (WGS) entry which is preliminary data.</text>
</comment>